<protein>
    <submittedName>
        <fullName evidence="1">DUF2971 domain-containing protein</fullName>
    </submittedName>
</protein>
<organism evidence="1 2">
    <name type="scientific">Chryseobacterium taklimakanense</name>
    <dbReference type="NCBI Taxonomy" id="536441"/>
    <lineage>
        <taxon>Bacteria</taxon>
        <taxon>Pseudomonadati</taxon>
        <taxon>Bacteroidota</taxon>
        <taxon>Flavobacteriia</taxon>
        <taxon>Flavobacteriales</taxon>
        <taxon>Weeksellaceae</taxon>
        <taxon>Chryseobacterium group</taxon>
        <taxon>Chryseobacterium</taxon>
    </lineage>
</organism>
<dbReference type="AlphaFoldDB" id="A0A3G8WJ44"/>
<reference evidence="2" key="1">
    <citation type="submission" date="2018-11" db="EMBL/GenBank/DDBJ databases">
        <title>Proposal to divide the Flavobacteriaceae and reorganize its genera based on Amino Acid Identity values calculated from whole genome sequences.</title>
        <authorList>
            <person name="Nicholson A.C."/>
            <person name="Gulvik C.A."/>
            <person name="Whitney A.M."/>
            <person name="Humrighouse B.W."/>
            <person name="Bell M."/>
            <person name="Holmes B."/>
            <person name="Steigerwalt A.B."/>
            <person name="Villarma A."/>
            <person name="Sheth M."/>
            <person name="Batra D."/>
            <person name="Pryor J."/>
            <person name="Bernardet J.-F."/>
            <person name="Hugo C."/>
            <person name="Kampfer P."/>
            <person name="Newman J.D."/>
            <person name="McQuiston J.R."/>
        </authorList>
    </citation>
    <scope>NUCLEOTIDE SEQUENCE [LARGE SCALE GENOMIC DNA]</scope>
    <source>
        <strain evidence="2">H4753</strain>
    </source>
</reference>
<name>A0A3G8WJ44_9FLAO</name>
<dbReference type="EMBL" id="CP034171">
    <property type="protein sequence ID" value="AZI21190.1"/>
    <property type="molecule type" value="Genomic_DNA"/>
</dbReference>
<dbReference type="Proteomes" id="UP000282297">
    <property type="component" value="Chromosome"/>
</dbReference>
<accession>A0A3G8WJ44</accession>
<sequence length="143" mass="16700">MNDSSELIYSLEIFESLKNDGLSTSMYGVIKDFIKNFTHESLFLTSYFSQAPDLLSQWRAYADDGNRFCIGFCANTLLHLPVYPVKIIYNANEQKNNLINHANCIQKNLSNYDKESFMKEMIQLTYDFACYKAYHFLKNKKLD</sequence>
<evidence type="ECO:0000313" key="2">
    <source>
        <dbReference type="Proteomes" id="UP000282297"/>
    </source>
</evidence>
<evidence type="ECO:0000313" key="1">
    <source>
        <dbReference type="EMBL" id="AZI21190.1"/>
    </source>
</evidence>
<gene>
    <name evidence="1" type="ORF">EIH08_11240</name>
</gene>
<proteinExistence type="predicted"/>